<keyword evidence="3" id="KW-1185">Reference proteome</keyword>
<gene>
    <name evidence="2" type="ORF">FE840_014190</name>
</gene>
<dbReference type="RefSeq" id="WP_138286147.1">
    <property type="nucleotide sequence ID" value="NZ_CP058350.1"/>
</dbReference>
<evidence type="ECO:0000313" key="2">
    <source>
        <dbReference type="EMBL" id="QLF70592.1"/>
    </source>
</evidence>
<dbReference type="Proteomes" id="UP000308530">
    <property type="component" value="Chromosome"/>
</dbReference>
<name>A0ABX6QQV7_9HYPH</name>
<dbReference type="Pfam" id="PF08448">
    <property type="entry name" value="PAS_4"/>
    <property type="match status" value="1"/>
</dbReference>
<organism evidence="2 3">
    <name type="scientific">Peteryoungia desertarenae</name>
    <dbReference type="NCBI Taxonomy" id="1813451"/>
    <lineage>
        <taxon>Bacteria</taxon>
        <taxon>Pseudomonadati</taxon>
        <taxon>Pseudomonadota</taxon>
        <taxon>Alphaproteobacteria</taxon>
        <taxon>Hyphomicrobiales</taxon>
        <taxon>Rhizobiaceae</taxon>
        <taxon>Peteryoungia</taxon>
    </lineage>
</organism>
<accession>A0ABX6QQV7</accession>
<dbReference type="SUPFAM" id="SSF55785">
    <property type="entry name" value="PYP-like sensor domain (PAS domain)"/>
    <property type="match status" value="1"/>
</dbReference>
<evidence type="ECO:0000259" key="1">
    <source>
        <dbReference type="Pfam" id="PF08448"/>
    </source>
</evidence>
<reference evidence="2 3" key="1">
    <citation type="submission" date="2020-06" db="EMBL/GenBank/DDBJ databases">
        <title>Genome sequence of Rhizobium sp strain ADMK78.</title>
        <authorList>
            <person name="Rahi P."/>
        </authorList>
    </citation>
    <scope>NUCLEOTIDE SEQUENCE [LARGE SCALE GENOMIC DNA]</scope>
    <source>
        <strain evidence="2 3">ADMK78</strain>
    </source>
</reference>
<dbReference type="InterPro" id="IPR000014">
    <property type="entry name" value="PAS"/>
</dbReference>
<sequence length="88" mass="9207">MTTTPIELIGRSIFEFGFDVESRQALGAQLDRCFNGADGTISCHIVPSNGQPVAVTGRLTAMRDVGGQVTGALIIFARCNHATGDLAA</sequence>
<dbReference type="CDD" id="cd00130">
    <property type="entry name" value="PAS"/>
    <property type="match status" value="1"/>
</dbReference>
<proteinExistence type="predicted"/>
<feature type="domain" description="PAS fold-4" evidence="1">
    <location>
        <begin position="4"/>
        <end position="76"/>
    </location>
</feature>
<dbReference type="EMBL" id="CP058350">
    <property type="protein sequence ID" value="QLF70592.1"/>
    <property type="molecule type" value="Genomic_DNA"/>
</dbReference>
<protein>
    <submittedName>
        <fullName evidence="2">PAS domain-containing protein</fullName>
    </submittedName>
</protein>
<dbReference type="InterPro" id="IPR035965">
    <property type="entry name" value="PAS-like_dom_sf"/>
</dbReference>
<dbReference type="Gene3D" id="3.30.450.20">
    <property type="entry name" value="PAS domain"/>
    <property type="match status" value="1"/>
</dbReference>
<evidence type="ECO:0000313" key="3">
    <source>
        <dbReference type="Proteomes" id="UP000308530"/>
    </source>
</evidence>
<dbReference type="InterPro" id="IPR013656">
    <property type="entry name" value="PAS_4"/>
</dbReference>